<keyword evidence="2" id="KW-0472">Membrane</keyword>
<feature type="region of interest" description="Disordered" evidence="1">
    <location>
        <begin position="40"/>
        <end position="78"/>
    </location>
</feature>
<sequence length="115" mass="11925">MATAQAQEAALPSPPQPTTAGSVGGISDAAIKEAVRAALADEPKAASGDRGPALSGDRHREFSRQFSEAEKPSCLGPDALKHQPAEFRTKTWVFGLGGVLALPFWGAAIVRGKCN</sequence>
<dbReference type="EMBL" id="CP051685">
    <property type="protein sequence ID" value="QJE01226.1"/>
    <property type="molecule type" value="Genomic_DNA"/>
</dbReference>
<evidence type="ECO:0000256" key="1">
    <source>
        <dbReference type="SAM" id="MobiDB-lite"/>
    </source>
</evidence>
<dbReference type="KEGG" id="mfy:HH212_15265"/>
<keyword evidence="2" id="KW-1133">Transmembrane helix</keyword>
<dbReference type="Proteomes" id="UP000502415">
    <property type="component" value="Chromosome"/>
</dbReference>
<organism evidence="3 4">
    <name type="scientific">Massilia forsythiae</name>
    <dbReference type="NCBI Taxonomy" id="2728020"/>
    <lineage>
        <taxon>Bacteria</taxon>
        <taxon>Pseudomonadati</taxon>
        <taxon>Pseudomonadota</taxon>
        <taxon>Betaproteobacteria</taxon>
        <taxon>Burkholderiales</taxon>
        <taxon>Oxalobacteraceae</taxon>
        <taxon>Telluria group</taxon>
        <taxon>Massilia</taxon>
    </lineage>
</organism>
<name>A0A7Z2ZT55_9BURK</name>
<reference evidence="3 4" key="1">
    <citation type="submission" date="2020-04" db="EMBL/GenBank/DDBJ databases">
        <title>Genome sequencing of novel species.</title>
        <authorList>
            <person name="Heo J."/>
            <person name="Kim S.-J."/>
            <person name="Kim J.-S."/>
            <person name="Hong S.-B."/>
            <person name="Kwon S.-W."/>
        </authorList>
    </citation>
    <scope>NUCLEOTIDE SEQUENCE [LARGE SCALE GENOMIC DNA]</scope>
    <source>
        <strain evidence="3 4">GN2-R2</strain>
    </source>
</reference>
<dbReference type="AlphaFoldDB" id="A0A7Z2ZT55"/>
<keyword evidence="4" id="KW-1185">Reference proteome</keyword>
<protein>
    <submittedName>
        <fullName evidence="3">Uncharacterized protein</fullName>
    </submittedName>
</protein>
<feature type="compositionally biased region" description="Basic and acidic residues" evidence="1">
    <location>
        <begin position="56"/>
        <end position="71"/>
    </location>
</feature>
<proteinExistence type="predicted"/>
<feature type="transmembrane region" description="Helical" evidence="2">
    <location>
        <begin position="91"/>
        <end position="110"/>
    </location>
</feature>
<evidence type="ECO:0000313" key="3">
    <source>
        <dbReference type="EMBL" id="QJE01226.1"/>
    </source>
</evidence>
<gene>
    <name evidence="3" type="ORF">HH212_15265</name>
</gene>
<dbReference type="RefSeq" id="WP_170203254.1">
    <property type="nucleotide sequence ID" value="NZ_CP051685.1"/>
</dbReference>
<evidence type="ECO:0000256" key="2">
    <source>
        <dbReference type="SAM" id="Phobius"/>
    </source>
</evidence>
<accession>A0A7Z2ZT55</accession>
<feature type="region of interest" description="Disordered" evidence="1">
    <location>
        <begin position="1"/>
        <end position="25"/>
    </location>
</feature>
<evidence type="ECO:0000313" key="4">
    <source>
        <dbReference type="Proteomes" id="UP000502415"/>
    </source>
</evidence>
<keyword evidence="2" id="KW-0812">Transmembrane</keyword>